<feature type="transmembrane region" description="Helical" evidence="5">
    <location>
        <begin position="15"/>
        <end position="45"/>
    </location>
</feature>
<dbReference type="EMBL" id="FSRG01000005">
    <property type="protein sequence ID" value="SIO13744.1"/>
    <property type="molecule type" value="Genomic_DNA"/>
</dbReference>
<evidence type="ECO:0000256" key="5">
    <source>
        <dbReference type="SAM" id="Phobius"/>
    </source>
</evidence>
<dbReference type="RefSeq" id="WP_074216740.1">
    <property type="nucleotide sequence ID" value="NZ_FSRG01000005.1"/>
</dbReference>
<evidence type="ECO:0000313" key="6">
    <source>
        <dbReference type="EMBL" id="SIO13744.1"/>
    </source>
</evidence>
<dbReference type="STRING" id="1121457.SAMN02745161_1955"/>
<comment type="subcellular location">
    <subcellularLocation>
        <location evidence="1">Membrane</location>
        <topology evidence="1">Multi-pass membrane protein</topology>
    </subcellularLocation>
</comment>
<protein>
    <submittedName>
        <fullName evidence="6">Biotin transport system permease protein</fullName>
    </submittedName>
</protein>
<dbReference type="Proteomes" id="UP000184694">
    <property type="component" value="Unassembled WGS sequence"/>
</dbReference>
<evidence type="ECO:0000256" key="4">
    <source>
        <dbReference type="ARBA" id="ARBA00023136"/>
    </source>
</evidence>
<keyword evidence="2 5" id="KW-0812">Transmembrane</keyword>
<accession>A0A1N6H1S3</accession>
<reference evidence="7" key="1">
    <citation type="submission" date="2016-11" db="EMBL/GenBank/DDBJ databases">
        <authorList>
            <person name="Varghese N."/>
            <person name="Submissions S."/>
        </authorList>
    </citation>
    <scope>NUCLEOTIDE SEQUENCE [LARGE SCALE GENOMIC DNA]</scope>
    <source>
        <strain evidence="7">DSM 17456</strain>
    </source>
</reference>
<name>A0A1N6H1S3_9BACT</name>
<sequence length="241" mass="26586">MKTFSLSSFDPRLKIILAATIGILTWHVPVYALSAYAGFILILGITNRVHIALGRRAIATYIYFIIVWAGIKFALDCTSLIQGIAPDYQGALQAAGVLALRLTILIGIGILLATTSSARQLGLALSWFLRPILGKRSWEPALSLALMIHFIPLIQRTFSQVLQAITLRNPPRSKWQQFLLVPQAVLRICAQKTWTQTVAVAARKLDSPAAWSTSLPFRFSEVIISLCILLAVFSPIILNHI</sequence>
<keyword evidence="7" id="KW-1185">Reference proteome</keyword>
<organism evidence="6 7">
    <name type="scientific">Halodesulfovibrio marinisediminis DSM 17456</name>
    <dbReference type="NCBI Taxonomy" id="1121457"/>
    <lineage>
        <taxon>Bacteria</taxon>
        <taxon>Pseudomonadati</taxon>
        <taxon>Thermodesulfobacteriota</taxon>
        <taxon>Desulfovibrionia</taxon>
        <taxon>Desulfovibrionales</taxon>
        <taxon>Desulfovibrionaceae</taxon>
        <taxon>Halodesulfovibrio</taxon>
    </lineage>
</organism>
<gene>
    <name evidence="6" type="ORF">SAMN02745161_1955</name>
</gene>
<dbReference type="AlphaFoldDB" id="A0A1N6H1S3"/>
<feature type="transmembrane region" description="Helical" evidence="5">
    <location>
        <begin position="95"/>
        <end position="116"/>
    </location>
</feature>
<keyword evidence="3 5" id="KW-1133">Transmembrane helix</keyword>
<dbReference type="GO" id="GO:0005886">
    <property type="term" value="C:plasma membrane"/>
    <property type="evidence" value="ECO:0007669"/>
    <property type="project" value="UniProtKB-ARBA"/>
</dbReference>
<dbReference type="OrthoDB" id="5454376at2"/>
<evidence type="ECO:0000313" key="7">
    <source>
        <dbReference type="Proteomes" id="UP000184694"/>
    </source>
</evidence>
<feature type="transmembrane region" description="Helical" evidence="5">
    <location>
        <begin position="57"/>
        <end position="75"/>
    </location>
</feature>
<dbReference type="CDD" id="cd16914">
    <property type="entry name" value="EcfT"/>
    <property type="match status" value="1"/>
</dbReference>
<keyword evidence="4 5" id="KW-0472">Membrane</keyword>
<dbReference type="InterPro" id="IPR003339">
    <property type="entry name" value="ABC/ECF_trnsptr_transmembrane"/>
</dbReference>
<proteinExistence type="predicted"/>
<evidence type="ECO:0000256" key="2">
    <source>
        <dbReference type="ARBA" id="ARBA00022692"/>
    </source>
</evidence>
<feature type="transmembrane region" description="Helical" evidence="5">
    <location>
        <begin position="217"/>
        <end position="238"/>
    </location>
</feature>
<evidence type="ECO:0000256" key="1">
    <source>
        <dbReference type="ARBA" id="ARBA00004141"/>
    </source>
</evidence>
<evidence type="ECO:0000256" key="3">
    <source>
        <dbReference type="ARBA" id="ARBA00022989"/>
    </source>
</evidence>